<sequence>MHIKGPSTYVRATPPTALSYIGKGIRDVYLQHAIAYYSKYHRSPSTRYGFLEDIRVYNAIEIDHEDGERRVDCDIAANRDARYRHRFEHGDYEAAMRSVRAAIG</sequence>
<dbReference type="EMBL" id="BGZK01000066">
    <property type="protein sequence ID" value="GBP14751.1"/>
    <property type="molecule type" value="Genomic_DNA"/>
</dbReference>
<comment type="caution">
    <text evidence="1">The sequence shown here is derived from an EMBL/GenBank/DDBJ whole genome shotgun (WGS) entry which is preliminary data.</text>
</comment>
<proteinExistence type="predicted"/>
<name>A0A4C1TMX2_EUMVA</name>
<dbReference type="AlphaFoldDB" id="A0A4C1TMX2"/>
<protein>
    <submittedName>
        <fullName evidence="1">Uncharacterized protein</fullName>
    </submittedName>
</protein>
<evidence type="ECO:0000313" key="2">
    <source>
        <dbReference type="Proteomes" id="UP000299102"/>
    </source>
</evidence>
<organism evidence="1 2">
    <name type="scientific">Eumeta variegata</name>
    <name type="common">Bagworm moth</name>
    <name type="synonym">Eumeta japonica</name>
    <dbReference type="NCBI Taxonomy" id="151549"/>
    <lineage>
        <taxon>Eukaryota</taxon>
        <taxon>Metazoa</taxon>
        <taxon>Ecdysozoa</taxon>
        <taxon>Arthropoda</taxon>
        <taxon>Hexapoda</taxon>
        <taxon>Insecta</taxon>
        <taxon>Pterygota</taxon>
        <taxon>Neoptera</taxon>
        <taxon>Endopterygota</taxon>
        <taxon>Lepidoptera</taxon>
        <taxon>Glossata</taxon>
        <taxon>Ditrysia</taxon>
        <taxon>Tineoidea</taxon>
        <taxon>Psychidae</taxon>
        <taxon>Oiketicinae</taxon>
        <taxon>Eumeta</taxon>
    </lineage>
</organism>
<evidence type="ECO:0000313" key="1">
    <source>
        <dbReference type="EMBL" id="GBP14751.1"/>
    </source>
</evidence>
<keyword evidence="2" id="KW-1185">Reference proteome</keyword>
<gene>
    <name evidence="1" type="ORF">EVAR_9652_1</name>
</gene>
<accession>A0A4C1TMX2</accession>
<dbReference type="Proteomes" id="UP000299102">
    <property type="component" value="Unassembled WGS sequence"/>
</dbReference>
<reference evidence="1 2" key="1">
    <citation type="journal article" date="2019" name="Commun. Biol.">
        <title>The bagworm genome reveals a unique fibroin gene that provides high tensile strength.</title>
        <authorList>
            <person name="Kono N."/>
            <person name="Nakamura H."/>
            <person name="Ohtoshi R."/>
            <person name="Tomita M."/>
            <person name="Numata K."/>
            <person name="Arakawa K."/>
        </authorList>
    </citation>
    <scope>NUCLEOTIDE SEQUENCE [LARGE SCALE GENOMIC DNA]</scope>
</reference>